<gene>
    <name evidence="1" type="ordered locus">CC_2737</name>
</gene>
<accession>Q9A4U0</accession>
<sequence length="149" mass="16222">MGKRNNGLGGVRPSAASIGSGLFGRAGGSGGIGFWRHESLGLGARAGRPRTKRLARNEVECRNGLKAGSAEVGSAPIGLSSRTRFWSRAKVSYWRISVARRDHSAKTDSSPTFRRAAMRQASVRDRFARVVVRSAGRVWAWNEEDPVRE</sequence>
<organism evidence="1 2">
    <name type="scientific">Caulobacter vibrioides (strain ATCC 19089 / CIP 103742 / CB 15)</name>
    <name type="common">Caulobacter crescentus</name>
    <dbReference type="NCBI Taxonomy" id="190650"/>
    <lineage>
        <taxon>Bacteria</taxon>
        <taxon>Pseudomonadati</taxon>
        <taxon>Pseudomonadota</taxon>
        <taxon>Alphaproteobacteria</taxon>
        <taxon>Caulobacterales</taxon>
        <taxon>Caulobacteraceae</taxon>
        <taxon>Caulobacter</taxon>
    </lineage>
</organism>
<dbReference type="HOGENOM" id="CLU_1746345_0_0_5"/>
<evidence type="ECO:0000313" key="1">
    <source>
        <dbReference type="EMBL" id="AAK24702.1"/>
    </source>
</evidence>
<evidence type="ECO:0000313" key="2">
    <source>
        <dbReference type="Proteomes" id="UP000001816"/>
    </source>
</evidence>
<keyword evidence="2" id="KW-1185">Reference proteome</keyword>
<reference evidence="1 2" key="1">
    <citation type="journal article" date="2001" name="Proc. Natl. Acad. Sci. U.S.A.">
        <title>Complete genome sequence of Caulobacter crescentus.</title>
        <authorList>
            <person name="Nierman W.C."/>
            <person name="Feldblyum T.V."/>
            <person name="Laub M.T."/>
            <person name="Paulsen I.T."/>
            <person name="Nelson K.E."/>
            <person name="Eisen J.A."/>
            <person name="Heidelberg J.F."/>
            <person name="Alley M.R."/>
            <person name="Ohta N."/>
            <person name="Maddock J.R."/>
            <person name="Potocka I."/>
            <person name="Nelson W.C."/>
            <person name="Newton A."/>
            <person name="Stephens C."/>
            <person name="Phadke N.D."/>
            <person name="Ely B."/>
            <person name="DeBoy R.T."/>
            <person name="Dodson R.J."/>
            <person name="Durkin A.S."/>
            <person name="Gwinn M.L."/>
            <person name="Haft D.H."/>
            <person name="Kolonay J.F."/>
            <person name="Smit J."/>
            <person name="Craven M.B."/>
            <person name="Khouri H."/>
            <person name="Shetty J."/>
            <person name="Berry K."/>
            <person name="Utterback T."/>
            <person name="Tran K."/>
            <person name="Wolf A."/>
            <person name="Vamathevan J."/>
            <person name="Ermolaeva M."/>
            <person name="White O."/>
            <person name="Salzberg S.L."/>
            <person name="Venter J.C."/>
            <person name="Shapiro L."/>
            <person name="Fraser C.M."/>
        </authorList>
    </citation>
    <scope>NUCLEOTIDE SEQUENCE [LARGE SCALE GENOMIC DNA]</scope>
    <source>
        <strain evidence="2">ATCC 19089 / CB15</strain>
    </source>
</reference>
<dbReference type="EMBL" id="AE005673">
    <property type="protein sequence ID" value="AAK24702.1"/>
    <property type="molecule type" value="Genomic_DNA"/>
</dbReference>
<name>Q9A4U0_CAUVC</name>
<proteinExistence type="predicted"/>
<dbReference type="STRING" id="190650.CC_2737"/>
<dbReference type="EnsemblBacteria" id="AAK24702">
    <property type="protein sequence ID" value="AAK24702"/>
    <property type="gene ID" value="CC_2737"/>
</dbReference>
<dbReference type="AlphaFoldDB" id="Q9A4U0"/>
<dbReference type="KEGG" id="ccr:CC_2737"/>
<dbReference type="BioCyc" id="CAULO:CC2737-MONOMER"/>
<protein>
    <submittedName>
        <fullName evidence="1">Uncharacterized protein</fullName>
    </submittedName>
</protein>
<dbReference type="Proteomes" id="UP000001816">
    <property type="component" value="Chromosome"/>
</dbReference>
<dbReference type="PIR" id="B87588">
    <property type="entry name" value="B87588"/>
</dbReference>